<evidence type="ECO:0000313" key="2">
    <source>
        <dbReference type="EMBL" id="KAK7453990.1"/>
    </source>
</evidence>
<evidence type="ECO:0000256" key="1">
    <source>
        <dbReference type="SAM" id="MobiDB-lite"/>
    </source>
</evidence>
<comment type="caution">
    <text evidence="2">The sequence shown here is derived from an EMBL/GenBank/DDBJ whole genome shotgun (WGS) entry which is preliminary data.</text>
</comment>
<protein>
    <submittedName>
        <fullName evidence="2">Uncharacterized protein</fullName>
    </submittedName>
</protein>
<feature type="region of interest" description="Disordered" evidence="1">
    <location>
        <begin position="210"/>
        <end position="234"/>
    </location>
</feature>
<name>A0ABR1JB01_9AGAR</name>
<organism evidence="2 3">
    <name type="scientific">Marasmiellus scandens</name>
    <dbReference type="NCBI Taxonomy" id="2682957"/>
    <lineage>
        <taxon>Eukaryota</taxon>
        <taxon>Fungi</taxon>
        <taxon>Dikarya</taxon>
        <taxon>Basidiomycota</taxon>
        <taxon>Agaricomycotina</taxon>
        <taxon>Agaricomycetes</taxon>
        <taxon>Agaricomycetidae</taxon>
        <taxon>Agaricales</taxon>
        <taxon>Marasmiineae</taxon>
        <taxon>Omphalotaceae</taxon>
        <taxon>Marasmiellus</taxon>
    </lineage>
</organism>
<feature type="compositionally biased region" description="Polar residues" evidence="1">
    <location>
        <begin position="187"/>
        <end position="200"/>
    </location>
</feature>
<gene>
    <name evidence="2" type="ORF">VKT23_011502</name>
</gene>
<dbReference type="EMBL" id="JBANRG010000025">
    <property type="protein sequence ID" value="KAK7453990.1"/>
    <property type="molecule type" value="Genomic_DNA"/>
</dbReference>
<keyword evidence="3" id="KW-1185">Reference proteome</keyword>
<evidence type="ECO:0000313" key="3">
    <source>
        <dbReference type="Proteomes" id="UP001498398"/>
    </source>
</evidence>
<dbReference type="Proteomes" id="UP001498398">
    <property type="component" value="Unassembled WGS sequence"/>
</dbReference>
<feature type="compositionally biased region" description="Low complexity" evidence="1">
    <location>
        <begin position="105"/>
        <end position="121"/>
    </location>
</feature>
<feature type="region of interest" description="Disordered" evidence="1">
    <location>
        <begin position="88"/>
        <end position="128"/>
    </location>
</feature>
<feature type="region of interest" description="Disordered" evidence="1">
    <location>
        <begin position="184"/>
        <end position="203"/>
    </location>
</feature>
<sequence length="295" mass="31910">MPCASSFYLPATIPVIDIAGSWLLFTQKPFNSKLTLESSCLVMSAVTKLGLQKQVSWTRPRPNSDIHATGVLPPRFSRIREQGTANALDAEVDPAGPFHTSPRLTAEAATTSSPASNSTPNDPTDPFRTILNHSQNPNFTHSVLSNVNGNSTTSSVTNHYNYYVSGNLRVSPSELHPLREDEVPSAPNAQRVNKTPSPSGIPNVVDVGTPVSDGDSENHGGVQGSRPGNNPPVAKLECAQENILLDSDGSRYVVIEARLTLPLETFELKTVIPFFFLPPPTGVVIVTQRMIYDKR</sequence>
<reference evidence="2 3" key="1">
    <citation type="submission" date="2024-01" db="EMBL/GenBank/DDBJ databases">
        <title>A draft genome for the cacao thread blight pathogen Marasmiellus scandens.</title>
        <authorList>
            <person name="Baruah I.K."/>
            <person name="Leung J."/>
            <person name="Bukari Y."/>
            <person name="Amoako-Attah I."/>
            <person name="Meinhardt L.W."/>
            <person name="Bailey B.A."/>
            <person name="Cohen S.P."/>
        </authorList>
    </citation>
    <scope>NUCLEOTIDE SEQUENCE [LARGE SCALE GENOMIC DNA]</scope>
    <source>
        <strain evidence="2 3">GH-19</strain>
    </source>
</reference>
<accession>A0ABR1JB01</accession>
<proteinExistence type="predicted"/>